<keyword evidence="2" id="KW-1185">Reference proteome</keyword>
<dbReference type="EMBL" id="CP145316">
    <property type="protein sequence ID" value="XAM19016.1"/>
    <property type="molecule type" value="Genomic_DNA"/>
</dbReference>
<proteinExistence type="predicted"/>
<protein>
    <submittedName>
        <fullName evidence="1">Uncharacterized protein</fullName>
    </submittedName>
</protein>
<evidence type="ECO:0000313" key="1">
    <source>
        <dbReference type="EMBL" id="XAM19016.1"/>
    </source>
</evidence>
<reference evidence="1 2" key="1">
    <citation type="submission" date="2024-02" db="EMBL/GenBank/DDBJ databases">
        <title>Genome and pathogenicity analysis of Helicobacter mastomyrinus isolated from mice.</title>
        <authorList>
            <person name="Zhu L."/>
        </authorList>
    </citation>
    <scope>NUCLEOTIDE SEQUENCE [LARGE SCALE GENOMIC DNA]</scope>
    <source>
        <strain evidence="1 2">Hm-17</strain>
    </source>
</reference>
<dbReference type="Proteomes" id="UP001434737">
    <property type="component" value="Chromosome"/>
</dbReference>
<gene>
    <name evidence="1" type="ORF">V3I05_04900</name>
</gene>
<accession>A0ABZ3F758</accession>
<name>A0ABZ3F758_9HELI</name>
<organism evidence="1 2">
    <name type="scientific">Helicobacter mastomyrinus</name>
    <dbReference type="NCBI Taxonomy" id="287948"/>
    <lineage>
        <taxon>Bacteria</taxon>
        <taxon>Pseudomonadati</taxon>
        <taxon>Campylobacterota</taxon>
        <taxon>Epsilonproteobacteria</taxon>
        <taxon>Campylobacterales</taxon>
        <taxon>Helicobacteraceae</taxon>
        <taxon>Helicobacter</taxon>
    </lineage>
</organism>
<evidence type="ECO:0000313" key="2">
    <source>
        <dbReference type="Proteomes" id="UP001434737"/>
    </source>
</evidence>
<dbReference type="RefSeq" id="WP_295700994.1">
    <property type="nucleotide sequence ID" value="NZ_CP145316.1"/>
</dbReference>
<sequence>MSVLVSLGCVDVPFLQGFFETPQERAARIQKDYDEAFAQYASIAEMS</sequence>